<dbReference type="HAMAP" id="MF_01965">
    <property type="entry name" value="NADHX_dehydratase"/>
    <property type="match status" value="1"/>
</dbReference>
<dbReference type="Gene3D" id="3.40.1190.20">
    <property type="match status" value="1"/>
</dbReference>
<dbReference type="GO" id="GO:0110051">
    <property type="term" value="P:metabolite repair"/>
    <property type="evidence" value="ECO:0007669"/>
    <property type="project" value="TreeGrafter"/>
</dbReference>
<evidence type="ECO:0000256" key="7">
    <source>
        <dbReference type="HAMAP-Rule" id="MF_03157"/>
    </source>
</evidence>
<proteinExistence type="inferred from homology"/>
<keyword evidence="1 7" id="KW-0547">Nucleotide-binding</keyword>
<evidence type="ECO:0000256" key="1">
    <source>
        <dbReference type="ARBA" id="ARBA00022741"/>
    </source>
</evidence>
<dbReference type="EMBL" id="CAJEWN010002574">
    <property type="protein sequence ID" value="CAD2204337.1"/>
    <property type="molecule type" value="Genomic_DNA"/>
</dbReference>
<feature type="binding site" evidence="7">
    <location>
        <begin position="217"/>
        <end position="226"/>
    </location>
    <ligand>
        <name>ATP</name>
        <dbReference type="ChEBI" id="CHEBI:30616"/>
    </ligand>
</feature>
<dbReference type="OrthoDB" id="8110916at2759"/>
<evidence type="ECO:0000256" key="5">
    <source>
        <dbReference type="ARBA" id="ARBA00023239"/>
    </source>
</evidence>
<feature type="binding site" evidence="7">
    <location>
        <begin position="158"/>
        <end position="164"/>
    </location>
    <ligand>
        <name>(6S)-NADPHX</name>
        <dbReference type="ChEBI" id="CHEBI:64076"/>
    </ligand>
</feature>
<dbReference type="Proteomes" id="UP000580250">
    <property type="component" value="Unassembled WGS sequence"/>
</dbReference>
<dbReference type="SUPFAM" id="SSF53613">
    <property type="entry name" value="Ribokinase-like"/>
    <property type="match status" value="1"/>
</dbReference>
<sequence length="316" mass="35162">MLMSQITSIKELLPVLSKKLRKGDCGKIGVIGGSAEYTGAPYFSAMSTLKIGADLSFVYTHPSAAPSIKNYSPDLIVYPTTDLAKNRISLEKLDALVFGPGLGREQHTKELLRGIVEFARNSPKICVVIDADGLFYLNDCFKELSLGDCRNNLLITPNHREFERLYSKVFPEKQIDEKNIREHVKELAAILGIVIIRKGEKDIISDGNELMIEDSETSLRRCGGQGDILGGAIALCSYWAKLKRIKNTKENNNSQYLTNDLMIGALAASQLQRRASLYAYQRVGRSMQASDVLESIPEVLREIDLVLKVCNENYIV</sequence>
<comment type="function">
    <text evidence="7">Catalyzes the dehydration of the S-form of NAD(P)HX at the expense of ATP, which is converted to ADP. Together with NAD(P)HX epimerase, which catalyzes the epimerization of the S- and R-forms, the enzyme allows the repair of both epimers of NAD(P)HX, a damaged form of NAD(P)H that is a result of enzymatic or heat-dependent hydration.</text>
</comment>
<keyword evidence="5 7" id="KW-0456">Lyase</keyword>
<dbReference type="Pfam" id="PF01256">
    <property type="entry name" value="Carb_kinase"/>
    <property type="match status" value="1"/>
</dbReference>
<dbReference type="CDD" id="cd01171">
    <property type="entry name" value="YXKO-related"/>
    <property type="match status" value="1"/>
</dbReference>
<comment type="caution">
    <text evidence="9">The sequence shown here is derived from an EMBL/GenBank/DDBJ whole genome shotgun (WGS) entry which is preliminary data.</text>
</comment>
<protein>
    <recommendedName>
        <fullName evidence="7">ATP-dependent (S)-NAD(P)H-hydrate dehydratase</fullName>
        <ecNumber evidence="7">4.2.1.93</ecNumber>
    </recommendedName>
    <alternativeName>
        <fullName evidence="7">ATP-dependent NAD(P)HX dehydratase</fullName>
    </alternativeName>
</protein>
<comment type="similarity">
    <text evidence="7">Belongs to the NnrD/CARKD family.</text>
</comment>
<name>A0A6V7Y0I0_MELEN</name>
<feature type="binding site" evidence="7">
    <location>
        <position position="101"/>
    </location>
    <ligand>
        <name>(6S)-NADPHX</name>
        <dbReference type="ChEBI" id="CHEBI:64076"/>
    </ligand>
</feature>
<comment type="cofactor">
    <cofactor evidence="7">
        <name>Mg(2+)</name>
        <dbReference type="ChEBI" id="CHEBI:18420"/>
    </cofactor>
</comment>
<dbReference type="PANTHER" id="PTHR12592:SF0">
    <property type="entry name" value="ATP-DEPENDENT (S)-NAD(P)H-HYDRATE DEHYDRATASE"/>
    <property type="match status" value="1"/>
</dbReference>
<dbReference type="AlphaFoldDB" id="A0A6V7Y0I0"/>
<feature type="domain" description="YjeF C-terminal" evidence="8">
    <location>
        <begin position="5"/>
        <end position="303"/>
    </location>
</feature>
<reference evidence="9 10" key="1">
    <citation type="submission" date="2020-08" db="EMBL/GenBank/DDBJ databases">
        <authorList>
            <person name="Koutsovoulos G."/>
            <person name="Danchin GJ E."/>
        </authorList>
    </citation>
    <scope>NUCLEOTIDE SEQUENCE [LARGE SCALE GENOMIC DNA]</scope>
</reference>
<evidence type="ECO:0000313" key="9">
    <source>
        <dbReference type="EMBL" id="CAD2204337.1"/>
    </source>
</evidence>
<keyword evidence="2 7" id="KW-0067">ATP-binding</keyword>
<feature type="binding site" evidence="7">
    <location>
        <position position="227"/>
    </location>
    <ligand>
        <name>(6S)-NADPHX</name>
        <dbReference type="ChEBI" id="CHEBI:64076"/>
    </ligand>
</feature>
<dbReference type="NCBIfam" id="TIGR00196">
    <property type="entry name" value="yjeF_cterm"/>
    <property type="match status" value="1"/>
</dbReference>
<dbReference type="GO" id="GO:0046496">
    <property type="term" value="P:nicotinamide nucleotide metabolic process"/>
    <property type="evidence" value="ECO:0007669"/>
    <property type="project" value="UniProtKB-UniRule"/>
</dbReference>
<evidence type="ECO:0000259" key="8">
    <source>
        <dbReference type="PROSITE" id="PS51383"/>
    </source>
</evidence>
<accession>A0A6V7Y0I0</accession>
<evidence type="ECO:0000256" key="2">
    <source>
        <dbReference type="ARBA" id="ARBA00022840"/>
    </source>
</evidence>
<evidence type="ECO:0000256" key="4">
    <source>
        <dbReference type="ARBA" id="ARBA00023027"/>
    </source>
</evidence>
<gene>
    <name evidence="9" type="ORF">MENT_LOCUS58069</name>
</gene>
<evidence type="ECO:0000313" key="10">
    <source>
        <dbReference type="Proteomes" id="UP000580250"/>
    </source>
</evidence>
<dbReference type="GO" id="GO:0047453">
    <property type="term" value="F:ATP-dependent NAD(P)H-hydrate dehydratase activity"/>
    <property type="evidence" value="ECO:0007669"/>
    <property type="project" value="UniProtKB-UniRule"/>
</dbReference>
<dbReference type="EC" id="4.2.1.93" evidence="7"/>
<dbReference type="GO" id="GO:0005524">
    <property type="term" value="F:ATP binding"/>
    <property type="evidence" value="ECO:0007669"/>
    <property type="project" value="UniProtKB-KW"/>
</dbReference>
<comment type="catalytic activity">
    <reaction evidence="6 7">
        <text>(6S)-NADPHX + ATP = ADP + phosphate + NADPH + H(+)</text>
        <dbReference type="Rhea" id="RHEA:32231"/>
        <dbReference type="ChEBI" id="CHEBI:15378"/>
        <dbReference type="ChEBI" id="CHEBI:30616"/>
        <dbReference type="ChEBI" id="CHEBI:43474"/>
        <dbReference type="ChEBI" id="CHEBI:57783"/>
        <dbReference type="ChEBI" id="CHEBI:64076"/>
        <dbReference type="ChEBI" id="CHEBI:456216"/>
        <dbReference type="EC" id="4.2.1.93"/>
    </reaction>
</comment>
<feature type="binding site" evidence="7">
    <location>
        <begin position="198"/>
        <end position="202"/>
    </location>
    <ligand>
        <name>ATP</name>
        <dbReference type="ChEBI" id="CHEBI:30616"/>
    </ligand>
</feature>
<organism evidence="9 10">
    <name type="scientific">Meloidogyne enterolobii</name>
    <name type="common">Root-knot nematode worm</name>
    <name type="synonym">Meloidogyne mayaguensis</name>
    <dbReference type="NCBI Taxonomy" id="390850"/>
    <lineage>
        <taxon>Eukaryota</taxon>
        <taxon>Metazoa</taxon>
        <taxon>Ecdysozoa</taxon>
        <taxon>Nematoda</taxon>
        <taxon>Chromadorea</taxon>
        <taxon>Rhabditida</taxon>
        <taxon>Tylenchina</taxon>
        <taxon>Tylenchomorpha</taxon>
        <taxon>Tylenchoidea</taxon>
        <taxon>Meloidogynidae</taxon>
        <taxon>Meloidogyninae</taxon>
        <taxon>Meloidogyne</taxon>
    </lineage>
</organism>
<keyword evidence="7" id="KW-0597">Phosphoprotein</keyword>
<comment type="catalytic activity">
    <reaction evidence="7">
        <text>(6S)-NADHX + ATP = ADP + phosphate + NADH + H(+)</text>
        <dbReference type="Rhea" id="RHEA:19017"/>
        <dbReference type="ChEBI" id="CHEBI:15378"/>
        <dbReference type="ChEBI" id="CHEBI:30616"/>
        <dbReference type="ChEBI" id="CHEBI:43474"/>
        <dbReference type="ChEBI" id="CHEBI:57945"/>
        <dbReference type="ChEBI" id="CHEBI:64074"/>
        <dbReference type="ChEBI" id="CHEBI:456216"/>
        <dbReference type="EC" id="4.2.1.93"/>
    </reaction>
</comment>
<evidence type="ECO:0000256" key="3">
    <source>
        <dbReference type="ARBA" id="ARBA00022857"/>
    </source>
</evidence>
<evidence type="ECO:0000256" key="6">
    <source>
        <dbReference type="ARBA" id="ARBA00047472"/>
    </source>
</evidence>
<dbReference type="InterPro" id="IPR029056">
    <property type="entry name" value="Ribokinase-like"/>
</dbReference>
<dbReference type="PROSITE" id="PS51383">
    <property type="entry name" value="YJEF_C_3"/>
    <property type="match status" value="1"/>
</dbReference>
<keyword evidence="4 7" id="KW-0520">NAD</keyword>
<dbReference type="PANTHER" id="PTHR12592">
    <property type="entry name" value="ATP-DEPENDENT (S)-NAD(P)H-HYDRATE DEHYDRATASE FAMILY MEMBER"/>
    <property type="match status" value="1"/>
</dbReference>
<keyword evidence="3" id="KW-0521">NADP</keyword>
<dbReference type="InterPro" id="IPR000631">
    <property type="entry name" value="CARKD"/>
</dbReference>